<dbReference type="PANTHER" id="PTHR42920">
    <property type="entry name" value="OS03G0707200 PROTEIN-RELATED"/>
    <property type="match status" value="1"/>
</dbReference>
<evidence type="ECO:0000256" key="2">
    <source>
        <dbReference type="ARBA" id="ARBA00022475"/>
    </source>
</evidence>
<dbReference type="Gene3D" id="1.10.3730.20">
    <property type="match status" value="1"/>
</dbReference>
<sequence>MTRTPLTPRQIGMLLAVLAAFGFSFKAIFVKLAYLSAPVDAITLLSLRMLFSLPLFLLSGYAYLRSGPALTLKDWALLVFLGLTGYYGASILDFAGLQYISAGLERVILFTYPTITILIGLLFLDKKASPQLIAALLLCYAGVSLVFVSDHQLAGDSAAPWLGAALVFASAVSYACYTAFAEVSIGKLGAARFSILALIVSILAAQLHFLVTNPISDLIQPLPIYAYCAAMALFSTVLPIFFQSGAIQRIGAGPTVLVGMLGPVMTIFFSWLLLAEPLTWVQLAGTALVIAGIYLIRRQS</sequence>
<protein>
    <submittedName>
        <fullName evidence="8">EamA family transporter</fullName>
    </submittedName>
</protein>
<proteinExistence type="predicted"/>
<dbReference type="RefSeq" id="WP_096005656.1">
    <property type="nucleotide sequence ID" value="NZ_NTMR01000020.1"/>
</dbReference>
<dbReference type="GO" id="GO:0005886">
    <property type="term" value="C:plasma membrane"/>
    <property type="evidence" value="ECO:0007669"/>
    <property type="project" value="UniProtKB-SubCell"/>
</dbReference>
<evidence type="ECO:0000256" key="6">
    <source>
        <dbReference type="SAM" id="Phobius"/>
    </source>
</evidence>
<feature type="transmembrane region" description="Helical" evidence="6">
    <location>
        <begin position="107"/>
        <end position="124"/>
    </location>
</feature>
<feature type="domain" description="EamA" evidence="7">
    <location>
        <begin position="162"/>
        <end position="296"/>
    </location>
</feature>
<comment type="subcellular location">
    <subcellularLocation>
        <location evidence="1">Cell membrane</location>
        <topology evidence="1">Multi-pass membrane protein</topology>
    </subcellularLocation>
</comment>
<dbReference type="InterPro" id="IPR000620">
    <property type="entry name" value="EamA_dom"/>
</dbReference>
<dbReference type="InterPro" id="IPR051258">
    <property type="entry name" value="Diverse_Substrate_Transporter"/>
</dbReference>
<feature type="transmembrane region" description="Helical" evidence="6">
    <location>
        <begin position="161"/>
        <end position="181"/>
    </location>
</feature>
<dbReference type="PANTHER" id="PTHR42920:SF5">
    <property type="entry name" value="EAMA DOMAIN-CONTAINING PROTEIN"/>
    <property type="match status" value="1"/>
</dbReference>
<dbReference type="SUPFAM" id="SSF103481">
    <property type="entry name" value="Multidrug resistance efflux transporter EmrE"/>
    <property type="match status" value="2"/>
</dbReference>
<evidence type="ECO:0000256" key="4">
    <source>
        <dbReference type="ARBA" id="ARBA00022989"/>
    </source>
</evidence>
<evidence type="ECO:0000256" key="3">
    <source>
        <dbReference type="ARBA" id="ARBA00022692"/>
    </source>
</evidence>
<evidence type="ECO:0000256" key="5">
    <source>
        <dbReference type="ARBA" id="ARBA00023136"/>
    </source>
</evidence>
<dbReference type="Pfam" id="PF00892">
    <property type="entry name" value="EamA"/>
    <property type="match status" value="2"/>
</dbReference>
<keyword evidence="9" id="KW-1185">Reference proteome</keyword>
<keyword evidence="3 6" id="KW-0812">Transmembrane</keyword>
<keyword evidence="2" id="KW-1003">Cell membrane</keyword>
<feature type="transmembrane region" description="Helical" evidence="6">
    <location>
        <begin position="193"/>
        <end position="212"/>
    </location>
</feature>
<evidence type="ECO:0000313" key="9">
    <source>
        <dbReference type="Proteomes" id="UP000242313"/>
    </source>
</evidence>
<accession>A0A2A3MEP1</accession>
<keyword evidence="4 6" id="KW-1133">Transmembrane helix</keyword>
<feature type="transmembrane region" description="Helical" evidence="6">
    <location>
        <begin position="12"/>
        <end position="35"/>
    </location>
</feature>
<evidence type="ECO:0000256" key="1">
    <source>
        <dbReference type="ARBA" id="ARBA00004651"/>
    </source>
</evidence>
<dbReference type="InterPro" id="IPR037185">
    <property type="entry name" value="EmrE-like"/>
</dbReference>
<feature type="transmembrane region" description="Helical" evidence="6">
    <location>
        <begin position="224"/>
        <end position="242"/>
    </location>
</feature>
<reference evidence="8 9" key="1">
    <citation type="submission" date="2017-09" db="EMBL/GenBank/DDBJ databases">
        <title>Pseudomonas abyssi sp. nov. isolated from Abyssopelagic Water.</title>
        <authorList>
            <person name="Wei Y."/>
        </authorList>
    </citation>
    <scope>NUCLEOTIDE SEQUENCE [LARGE SCALE GENOMIC DNA]</scope>
    <source>
        <strain evidence="8 9">MT5</strain>
    </source>
</reference>
<organism evidence="8 9">
    <name type="scientific">Pseudomonas abyssi</name>
    <dbReference type="NCBI Taxonomy" id="170540"/>
    <lineage>
        <taxon>Bacteria</taxon>
        <taxon>Pseudomonadati</taxon>
        <taxon>Pseudomonadota</taxon>
        <taxon>Gammaproteobacteria</taxon>
        <taxon>Pseudomonadales</taxon>
        <taxon>Pseudomonadaceae</taxon>
        <taxon>Pseudomonas</taxon>
    </lineage>
</organism>
<dbReference type="Proteomes" id="UP000242313">
    <property type="component" value="Unassembled WGS sequence"/>
</dbReference>
<feature type="transmembrane region" description="Helical" evidence="6">
    <location>
        <begin position="280"/>
        <end position="296"/>
    </location>
</feature>
<evidence type="ECO:0000259" key="7">
    <source>
        <dbReference type="Pfam" id="PF00892"/>
    </source>
</evidence>
<gene>
    <name evidence="8" type="ORF">CNQ84_15030</name>
</gene>
<feature type="transmembrane region" description="Helical" evidence="6">
    <location>
        <begin position="254"/>
        <end position="274"/>
    </location>
</feature>
<evidence type="ECO:0000313" key="8">
    <source>
        <dbReference type="EMBL" id="PBK03320.1"/>
    </source>
</evidence>
<feature type="transmembrane region" description="Helical" evidence="6">
    <location>
        <begin position="131"/>
        <end position="149"/>
    </location>
</feature>
<feature type="transmembrane region" description="Helical" evidence="6">
    <location>
        <begin position="41"/>
        <end position="64"/>
    </location>
</feature>
<feature type="domain" description="EamA" evidence="7">
    <location>
        <begin position="11"/>
        <end position="147"/>
    </location>
</feature>
<comment type="caution">
    <text evidence="8">The sequence shown here is derived from an EMBL/GenBank/DDBJ whole genome shotgun (WGS) entry which is preliminary data.</text>
</comment>
<feature type="transmembrane region" description="Helical" evidence="6">
    <location>
        <begin position="76"/>
        <end position="101"/>
    </location>
</feature>
<dbReference type="AlphaFoldDB" id="A0A2A3MEP1"/>
<dbReference type="EMBL" id="NTMR01000020">
    <property type="protein sequence ID" value="PBK03320.1"/>
    <property type="molecule type" value="Genomic_DNA"/>
</dbReference>
<keyword evidence="5 6" id="KW-0472">Membrane</keyword>
<name>A0A2A3MEP1_9PSED</name>